<keyword evidence="8" id="KW-1185">Reference proteome</keyword>
<reference evidence="7 8" key="1">
    <citation type="journal article" date="2007" name="Nature">
        <title>Genome of the marsupial Monodelphis domestica reveals innovation in non-coding sequences.</title>
        <authorList>
            <person name="Mikkelsen T.S."/>
            <person name="Wakefield M.J."/>
            <person name="Aken B."/>
            <person name="Amemiya C.T."/>
            <person name="Chang J.L."/>
            <person name="Duke S."/>
            <person name="Garber M."/>
            <person name="Gentles A.J."/>
            <person name="Goodstadt L."/>
            <person name="Heger A."/>
            <person name="Jurka J."/>
            <person name="Kamal M."/>
            <person name="Mauceli E."/>
            <person name="Searle S.M."/>
            <person name="Sharpe T."/>
            <person name="Baker M.L."/>
            <person name="Batzer M.A."/>
            <person name="Benos P.V."/>
            <person name="Belov K."/>
            <person name="Clamp M."/>
            <person name="Cook A."/>
            <person name="Cuff J."/>
            <person name="Das R."/>
            <person name="Davidow L."/>
            <person name="Deakin J.E."/>
            <person name="Fazzari M.J."/>
            <person name="Glass J.L."/>
            <person name="Grabherr M."/>
            <person name="Greally J.M."/>
            <person name="Gu W."/>
            <person name="Hore T.A."/>
            <person name="Huttley G.A."/>
            <person name="Kleber M."/>
            <person name="Jirtle R.L."/>
            <person name="Koina E."/>
            <person name="Lee J.T."/>
            <person name="Mahony S."/>
            <person name="Marra M.A."/>
            <person name="Miller R.D."/>
            <person name="Nicholls R.D."/>
            <person name="Oda M."/>
            <person name="Papenfuss A.T."/>
            <person name="Parra Z.E."/>
            <person name="Pollock D.D."/>
            <person name="Ray D.A."/>
            <person name="Schein J.E."/>
            <person name="Speed T.P."/>
            <person name="Thompson K."/>
            <person name="VandeBerg J.L."/>
            <person name="Wade C.M."/>
            <person name="Walker J.A."/>
            <person name="Waters P.D."/>
            <person name="Webber C."/>
            <person name="Weidman J.R."/>
            <person name="Xie X."/>
            <person name="Zody M.C."/>
            <person name="Baldwin J."/>
            <person name="Abdouelleil A."/>
            <person name="Abdulkadir J."/>
            <person name="Abebe A."/>
            <person name="Abera B."/>
            <person name="Abreu J."/>
            <person name="Acer S.C."/>
            <person name="Aftuck L."/>
            <person name="Alexander A."/>
            <person name="An P."/>
            <person name="Anderson E."/>
            <person name="Anderson S."/>
            <person name="Arachi H."/>
            <person name="Azer M."/>
            <person name="Bachantsang P."/>
            <person name="Barry A."/>
            <person name="Bayul T."/>
            <person name="Berlin A."/>
            <person name="Bessette D."/>
            <person name="Bloom T."/>
            <person name="Bloom T."/>
            <person name="Boguslavskiy L."/>
            <person name="Bonnet C."/>
            <person name="Boukhgalter B."/>
            <person name="Bourzgui I."/>
            <person name="Brown A."/>
            <person name="Cahill P."/>
            <person name="Channer S."/>
            <person name="Cheshatsang Y."/>
            <person name="Chuda L."/>
            <person name="Citroen M."/>
            <person name="Collymore A."/>
            <person name="Cooke P."/>
            <person name="Costello M."/>
            <person name="D'Aco K."/>
            <person name="Daza R."/>
            <person name="De Haan G."/>
            <person name="DeGray S."/>
            <person name="DeMaso C."/>
            <person name="Dhargay N."/>
            <person name="Dooley K."/>
            <person name="Dooley E."/>
            <person name="Doricent M."/>
            <person name="Dorje P."/>
            <person name="Dorjee K."/>
            <person name="Dupes A."/>
            <person name="Elong R."/>
            <person name="Falk J."/>
            <person name="Farina A."/>
            <person name="Faro S."/>
            <person name="Ferguson D."/>
            <person name="Fisher S."/>
            <person name="Foley C.D."/>
            <person name="Franke A."/>
            <person name="Friedrich D."/>
            <person name="Gadbois L."/>
            <person name="Gearin G."/>
            <person name="Gearin C.R."/>
            <person name="Giannoukos G."/>
            <person name="Goode T."/>
            <person name="Graham J."/>
            <person name="Grandbois E."/>
            <person name="Grewal S."/>
            <person name="Gyaltsen K."/>
            <person name="Hafez N."/>
            <person name="Hagos B."/>
            <person name="Hall J."/>
            <person name="Henson C."/>
            <person name="Hollinger A."/>
            <person name="Honan T."/>
            <person name="Huard M.D."/>
            <person name="Hughes L."/>
            <person name="Hurhula B."/>
            <person name="Husby M.E."/>
            <person name="Kamat A."/>
            <person name="Kanga B."/>
            <person name="Kashin S."/>
            <person name="Khazanovich D."/>
            <person name="Kisner P."/>
            <person name="Lance K."/>
            <person name="Lara M."/>
            <person name="Lee W."/>
            <person name="Lennon N."/>
            <person name="Letendre F."/>
            <person name="LeVine R."/>
            <person name="Lipovsky A."/>
            <person name="Liu X."/>
            <person name="Liu J."/>
            <person name="Liu S."/>
            <person name="Lokyitsang T."/>
            <person name="Lokyitsang Y."/>
            <person name="Lubonja R."/>
            <person name="Lui A."/>
            <person name="MacDonald P."/>
            <person name="Magnisalis V."/>
            <person name="Maru K."/>
            <person name="Matthews C."/>
            <person name="McCusker W."/>
            <person name="McDonough S."/>
            <person name="Mehta T."/>
            <person name="Meldrim J."/>
            <person name="Meneus L."/>
            <person name="Mihai O."/>
            <person name="Mihalev A."/>
            <person name="Mihova T."/>
            <person name="Mittelman R."/>
            <person name="Mlenga V."/>
            <person name="Montmayeur A."/>
            <person name="Mulrain L."/>
            <person name="Navidi A."/>
            <person name="Naylor J."/>
            <person name="Negash T."/>
            <person name="Nguyen T."/>
            <person name="Nguyen N."/>
            <person name="Nicol R."/>
            <person name="Norbu C."/>
            <person name="Norbu N."/>
            <person name="Novod N."/>
            <person name="O'Neill B."/>
            <person name="Osman S."/>
            <person name="Markiewicz E."/>
            <person name="Oyono O.L."/>
            <person name="Patti C."/>
            <person name="Phunkhang P."/>
            <person name="Pierre F."/>
            <person name="Priest M."/>
            <person name="Raghuraman S."/>
            <person name="Rege F."/>
            <person name="Reyes R."/>
            <person name="Rise C."/>
            <person name="Rogov P."/>
            <person name="Ross K."/>
            <person name="Ryan E."/>
            <person name="Settipalli S."/>
            <person name="Shea T."/>
            <person name="Sherpa N."/>
            <person name="Shi L."/>
            <person name="Shih D."/>
            <person name="Sparrow T."/>
            <person name="Spaulding J."/>
            <person name="Stalker J."/>
            <person name="Stange-Thomann N."/>
            <person name="Stavropoulos S."/>
            <person name="Stone C."/>
            <person name="Strader C."/>
            <person name="Tesfaye S."/>
            <person name="Thomson T."/>
            <person name="Thoulutsang Y."/>
            <person name="Thoulutsang D."/>
            <person name="Topham K."/>
            <person name="Topping I."/>
            <person name="Tsamla T."/>
            <person name="Vassiliev H."/>
            <person name="Vo A."/>
            <person name="Wangchuk T."/>
            <person name="Wangdi T."/>
            <person name="Weiand M."/>
            <person name="Wilkinson J."/>
            <person name="Wilson A."/>
            <person name="Yadav S."/>
            <person name="Young G."/>
            <person name="Yu Q."/>
            <person name="Zembek L."/>
            <person name="Zhong D."/>
            <person name="Zimmer A."/>
            <person name="Zwirko Z."/>
            <person name="Jaffe D.B."/>
            <person name="Alvarez P."/>
            <person name="Brockman W."/>
            <person name="Butler J."/>
            <person name="Chin C."/>
            <person name="Gnerre S."/>
            <person name="MacCallum I."/>
            <person name="Graves J.A."/>
            <person name="Ponting C.P."/>
            <person name="Breen M."/>
            <person name="Samollow P.B."/>
            <person name="Lander E.S."/>
            <person name="Lindblad-Toh K."/>
        </authorList>
    </citation>
    <scope>NUCLEOTIDE SEQUENCE [LARGE SCALE GENOMIC DNA]</scope>
</reference>
<evidence type="ECO:0000256" key="5">
    <source>
        <dbReference type="SAM" id="MobiDB-lite"/>
    </source>
</evidence>
<dbReference type="OMA" id="DTNGHCE"/>
<dbReference type="Ensembl" id="ENSMODT00000022389.3">
    <property type="protein sequence ID" value="ENSMODP00000022002.3"/>
    <property type="gene ID" value="ENSMODG00000017645.4"/>
</dbReference>
<dbReference type="KEGG" id="mdo:100012921"/>
<evidence type="ECO:0000256" key="2">
    <source>
        <dbReference type="ARBA" id="ARBA00022703"/>
    </source>
</evidence>
<dbReference type="Gene3D" id="3.30.505.10">
    <property type="entry name" value="SH2 domain"/>
    <property type="match status" value="1"/>
</dbReference>
<dbReference type="CDD" id="cd10392">
    <property type="entry name" value="SH2_SHF"/>
    <property type="match status" value="1"/>
</dbReference>
<reference evidence="7" key="2">
    <citation type="submission" date="2025-08" db="UniProtKB">
        <authorList>
            <consortium name="Ensembl"/>
        </authorList>
    </citation>
    <scope>IDENTIFICATION</scope>
</reference>
<dbReference type="GeneTree" id="ENSGT00940000159452"/>
<sequence length="245" mass="27710">MPENDGYMEPYEAQKMMAEIRGSKEAAAKPLPLYDTPYEPAEEGLSPEGEGTGRPRESRLPEDDERPPEEYDQPWEWKKERISKAFAAQFEGSENCLSPSREEKGRPLPRLPGVNSKTVKPLSIEPSSPLGEWTDPALPLENQVWYHGAISRTDAENLLRLCKEASYLVRNSETSKNDFSLSLKSSQGFMHMKLSRTKEHKYVLGQNSPPFSSVPEIVHHYASRKLPIKGAEHMSLLYPVAIRTL</sequence>
<evidence type="ECO:0000313" key="8">
    <source>
        <dbReference type="Proteomes" id="UP000002280"/>
    </source>
</evidence>
<dbReference type="InterPro" id="IPR000980">
    <property type="entry name" value="SH2"/>
</dbReference>
<feature type="compositionally biased region" description="Basic and acidic residues" evidence="5">
    <location>
        <begin position="51"/>
        <end position="61"/>
    </location>
</feature>
<dbReference type="InParanoid" id="F6Z948"/>
<dbReference type="PANTHER" id="PTHR15127:SF28">
    <property type="entry name" value="SH2 DOMAIN-CONTAINING ADAPTER PROTEIN F"/>
    <property type="match status" value="1"/>
</dbReference>
<dbReference type="Bgee" id="ENSMODG00000017645">
    <property type="expression patterns" value="Expressed in cerebellum and 16 other cell types or tissues"/>
</dbReference>
<feature type="region of interest" description="Disordered" evidence="5">
    <location>
        <begin position="27"/>
        <end position="75"/>
    </location>
</feature>
<keyword evidence="3 4" id="KW-0727">SH2 domain</keyword>
<protein>
    <submittedName>
        <fullName evidence="7">Src homology 2 domain containing F</fullName>
    </submittedName>
</protein>
<evidence type="ECO:0000256" key="3">
    <source>
        <dbReference type="ARBA" id="ARBA00022999"/>
    </source>
</evidence>
<dbReference type="PANTHER" id="PTHR15127">
    <property type="entry name" value="HEAVYWEIGHT, ISOFORM A"/>
    <property type="match status" value="1"/>
</dbReference>
<feature type="compositionally biased region" description="Acidic residues" evidence="5">
    <location>
        <begin position="62"/>
        <end position="73"/>
    </location>
</feature>
<evidence type="ECO:0000256" key="4">
    <source>
        <dbReference type="PROSITE-ProRule" id="PRU00191"/>
    </source>
</evidence>
<dbReference type="eggNOG" id="ENOG502QTRD">
    <property type="taxonomic scope" value="Eukaryota"/>
</dbReference>
<dbReference type="PRINTS" id="PR00401">
    <property type="entry name" value="SH2DOMAIN"/>
</dbReference>
<dbReference type="FunCoup" id="F6Z948">
    <property type="interactions" value="389"/>
</dbReference>
<dbReference type="InterPro" id="IPR036860">
    <property type="entry name" value="SH2_dom_sf"/>
</dbReference>
<reference evidence="7" key="3">
    <citation type="submission" date="2025-09" db="UniProtKB">
        <authorList>
            <consortium name="Ensembl"/>
        </authorList>
    </citation>
    <scope>IDENTIFICATION</scope>
</reference>
<dbReference type="GO" id="GO:0006915">
    <property type="term" value="P:apoptotic process"/>
    <property type="evidence" value="ECO:0007669"/>
    <property type="project" value="UniProtKB-KW"/>
</dbReference>
<name>F6Z948_MONDO</name>
<dbReference type="SMART" id="SM00252">
    <property type="entry name" value="SH2"/>
    <property type="match status" value="1"/>
</dbReference>
<feature type="domain" description="SH2" evidence="6">
    <location>
        <begin position="145"/>
        <end position="240"/>
    </location>
</feature>
<dbReference type="AlphaFoldDB" id="F6Z948"/>
<dbReference type="SUPFAM" id="SSF55550">
    <property type="entry name" value="SH2 domain"/>
    <property type="match status" value="1"/>
</dbReference>
<evidence type="ECO:0000313" key="7">
    <source>
        <dbReference type="Ensembl" id="ENSMODP00000022002.3"/>
    </source>
</evidence>
<dbReference type="HOGENOM" id="CLU_029444_2_0_1"/>
<accession>F6Z948</accession>
<dbReference type="SUPFAM" id="SSF52374">
    <property type="entry name" value="Nucleotidylyl transferase"/>
    <property type="match status" value="1"/>
</dbReference>
<dbReference type="InterPro" id="IPR035044">
    <property type="entry name" value="SHF_SH2"/>
</dbReference>
<evidence type="ECO:0000259" key="6">
    <source>
        <dbReference type="PROSITE" id="PS50001"/>
    </source>
</evidence>
<dbReference type="Proteomes" id="UP000002280">
    <property type="component" value="Chromosome 1"/>
</dbReference>
<proteinExistence type="predicted"/>
<keyword evidence="2" id="KW-0053">Apoptosis</keyword>
<dbReference type="PROSITE" id="PS50001">
    <property type="entry name" value="SH2"/>
    <property type="match status" value="1"/>
</dbReference>
<feature type="region of interest" description="Disordered" evidence="5">
    <location>
        <begin position="91"/>
        <end position="130"/>
    </location>
</feature>
<dbReference type="FunFam" id="3.30.505.10:FF:000021">
    <property type="entry name" value="Putative SH2 domain-containing adapter protein F"/>
    <property type="match status" value="1"/>
</dbReference>
<keyword evidence="1" id="KW-0597">Phosphoprotein</keyword>
<organism evidence="7 8">
    <name type="scientific">Monodelphis domestica</name>
    <name type="common">Gray short-tailed opossum</name>
    <dbReference type="NCBI Taxonomy" id="13616"/>
    <lineage>
        <taxon>Eukaryota</taxon>
        <taxon>Metazoa</taxon>
        <taxon>Chordata</taxon>
        <taxon>Craniata</taxon>
        <taxon>Vertebrata</taxon>
        <taxon>Euteleostomi</taxon>
        <taxon>Mammalia</taxon>
        <taxon>Metatheria</taxon>
        <taxon>Didelphimorphia</taxon>
        <taxon>Didelphidae</taxon>
        <taxon>Monodelphis</taxon>
    </lineage>
</organism>
<dbReference type="InterPro" id="IPR051846">
    <property type="entry name" value="SH2_domain_adapters"/>
</dbReference>
<dbReference type="GO" id="GO:0007165">
    <property type="term" value="P:signal transduction"/>
    <property type="evidence" value="ECO:0007669"/>
    <property type="project" value="UniProtKB-ARBA"/>
</dbReference>
<dbReference type="Pfam" id="PF00017">
    <property type="entry name" value="SH2"/>
    <property type="match status" value="1"/>
</dbReference>
<evidence type="ECO:0000256" key="1">
    <source>
        <dbReference type="ARBA" id="ARBA00022553"/>
    </source>
</evidence>